<name>A0A8X6H082_TRICU</name>
<evidence type="ECO:0000313" key="2">
    <source>
        <dbReference type="Proteomes" id="UP000887116"/>
    </source>
</evidence>
<accession>A0A8X6H082</accession>
<gene>
    <name evidence="1" type="ORF">TNCT_452021</name>
</gene>
<comment type="caution">
    <text evidence="1">The sequence shown here is derived from an EMBL/GenBank/DDBJ whole genome shotgun (WGS) entry which is preliminary data.</text>
</comment>
<feature type="non-terminal residue" evidence="1">
    <location>
        <position position="1"/>
    </location>
</feature>
<sequence length="97" mass="11443">HKLQELSQVHLNQEILLSEPHFQLLESLSVIFRSRWKAFRDVPDLGFWSCCLDLKLELVCVINVLIFMDSLKLVIESQTIRQLPGKLLKLDLWKTQR</sequence>
<reference evidence="1" key="1">
    <citation type="submission" date="2020-07" db="EMBL/GenBank/DDBJ databases">
        <title>Multicomponent nature underlies the extraordinary mechanical properties of spider dragline silk.</title>
        <authorList>
            <person name="Kono N."/>
            <person name="Nakamura H."/>
            <person name="Mori M."/>
            <person name="Yoshida Y."/>
            <person name="Ohtoshi R."/>
            <person name="Malay A.D."/>
            <person name="Moran D.A.P."/>
            <person name="Tomita M."/>
            <person name="Numata K."/>
            <person name="Arakawa K."/>
        </authorList>
    </citation>
    <scope>NUCLEOTIDE SEQUENCE</scope>
</reference>
<dbReference type="EMBL" id="BMAO01010070">
    <property type="protein sequence ID" value="GFQ64562.1"/>
    <property type="molecule type" value="Genomic_DNA"/>
</dbReference>
<dbReference type="AlphaFoldDB" id="A0A8X6H082"/>
<proteinExistence type="predicted"/>
<dbReference type="Proteomes" id="UP000887116">
    <property type="component" value="Unassembled WGS sequence"/>
</dbReference>
<keyword evidence="2" id="KW-1185">Reference proteome</keyword>
<organism evidence="1 2">
    <name type="scientific">Trichonephila clavata</name>
    <name type="common">Joro spider</name>
    <name type="synonym">Nephila clavata</name>
    <dbReference type="NCBI Taxonomy" id="2740835"/>
    <lineage>
        <taxon>Eukaryota</taxon>
        <taxon>Metazoa</taxon>
        <taxon>Ecdysozoa</taxon>
        <taxon>Arthropoda</taxon>
        <taxon>Chelicerata</taxon>
        <taxon>Arachnida</taxon>
        <taxon>Araneae</taxon>
        <taxon>Araneomorphae</taxon>
        <taxon>Entelegynae</taxon>
        <taxon>Araneoidea</taxon>
        <taxon>Nephilidae</taxon>
        <taxon>Trichonephila</taxon>
    </lineage>
</organism>
<protein>
    <submittedName>
        <fullName evidence="1">Uncharacterized protein</fullName>
    </submittedName>
</protein>
<evidence type="ECO:0000313" key="1">
    <source>
        <dbReference type="EMBL" id="GFQ64562.1"/>
    </source>
</evidence>